<feature type="non-terminal residue" evidence="1">
    <location>
        <position position="92"/>
    </location>
</feature>
<dbReference type="Proteomes" id="UP001266305">
    <property type="component" value="Unassembled WGS sequence"/>
</dbReference>
<accession>A0ABQ9U200</accession>
<comment type="caution">
    <text evidence="1">The sequence shown here is derived from an EMBL/GenBank/DDBJ whole genome shotgun (WGS) entry which is preliminary data.</text>
</comment>
<evidence type="ECO:0000313" key="1">
    <source>
        <dbReference type="EMBL" id="KAK2090775.1"/>
    </source>
</evidence>
<protein>
    <submittedName>
        <fullName evidence="1">Uncharacterized protein</fullName>
    </submittedName>
</protein>
<feature type="non-terminal residue" evidence="1">
    <location>
        <position position="1"/>
    </location>
</feature>
<dbReference type="EMBL" id="JASSZA010000016">
    <property type="protein sequence ID" value="KAK2090775.1"/>
    <property type="molecule type" value="Genomic_DNA"/>
</dbReference>
<organism evidence="1 2">
    <name type="scientific">Saguinus oedipus</name>
    <name type="common">Cotton-top tamarin</name>
    <name type="synonym">Oedipomidas oedipus</name>
    <dbReference type="NCBI Taxonomy" id="9490"/>
    <lineage>
        <taxon>Eukaryota</taxon>
        <taxon>Metazoa</taxon>
        <taxon>Chordata</taxon>
        <taxon>Craniata</taxon>
        <taxon>Vertebrata</taxon>
        <taxon>Euteleostomi</taxon>
        <taxon>Mammalia</taxon>
        <taxon>Eutheria</taxon>
        <taxon>Euarchontoglires</taxon>
        <taxon>Primates</taxon>
        <taxon>Haplorrhini</taxon>
        <taxon>Platyrrhini</taxon>
        <taxon>Cebidae</taxon>
        <taxon>Callitrichinae</taxon>
        <taxon>Saguinus</taxon>
    </lineage>
</organism>
<name>A0ABQ9U200_SAGOE</name>
<evidence type="ECO:0000313" key="2">
    <source>
        <dbReference type="Proteomes" id="UP001266305"/>
    </source>
</evidence>
<keyword evidence="2" id="KW-1185">Reference proteome</keyword>
<reference evidence="1 2" key="1">
    <citation type="submission" date="2023-05" db="EMBL/GenBank/DDBJ databases">
        <title>B98-5 Cell Line De Novo Hybrid Assembly: An Optical Mapping Approach.</title>
        <authorList>
            <person name="Kananen K."/>
            <person name="Auerbach J.A."/>
            <person name="Kautto E."/>
            <person name="Blachly J.S."/>
        </authorList>
    </citation>
    <scope>NUCLEOTIDE SEQUENCE [LARGE SCALE GENOMIC DNA]</scope>
    <source>
        <strain evidence="1">B95-8</strain>
        <tissue evidence="1">Cell line</tissue>
    </source>
</reference>
<sequence>EGGRLRSRGGRRTFLPAQLPGAGFSAASHKQAASGLQDRWVRSAAASSWAFGACPDLATHRKTCPAPAMSRQLRAAAALLASLAGEWRGASR</sequence>
<gene>
    <name evidence="1" type="ORF">P7K49_030059</name>
</gene>
<proteinExistence type="predicted"/>